<organism evidence="2 3">
    <name type="scientific">Salibacterium lacus</name>
    <dbReference type="NCBI Taxonomy" id="1898109"/>
    <lineage>
        <taxon>Bacteria</taxon>
        <taxon>Bacillati</taxon>
        <taxon>Bacillota</taxon>
        <taxon>Bacilli</taxon>
        <taxon>Bacillales</taxon>
        <taxon>Bacillaceae</taxon>
    </lineage>
</organism>
<proteinExistence type="predicted"/>
<protein>
    <submittedName>
        <fullName evidence="2">DUF1722 domain-containing protein</fullName>
    </submittedName>
</protein>
<accession>A0ABW5T847</accession>
<comment type="caution">
    <text evidence="2">The sequence shown here is derived from an EMBL/GenBank/DDBJ whole genome shotgun (WGS) entry which is preliminary data.</text>
</comment>
<evidence type="ECO:0000313" key="2">
    <source>
        <dbReference type="EMBL" id="MFD2707045.1"/>
    </source>
</evidence>
<sequence>MELVENLRIARSSAEKIWATAKYDVMGRGYQHYKSLSKQAGRLHNLYAVHHFFQSLRVISGRPYDRRGCINTFEHMWGYVKKDADPEEKETFQHDLSEAAKLPYDHFYEWRGGMEQTRLLLCCLARKYQKDYLLQSIILFPDTNYHILENRKGTFMLSGDRLWKVD</sequence>
<dbReference type="InterPro" id="IPR013560">
    <property type="entry name" value="DUF1722"/>
</dbReference>
<dbReference type="EMBL" id="JBHUML010000006">
    <property type="protein sequence ID" value="MFD2707045.1"/>
    <property type="molecule type" value="Genomic_DNA"/>
</dbReference>
<evidence type="ECO:0000313" key="3">
    <source>
        <dbReference type="Proteomes" id="UP001597520"/>
    </source>
</evidence>
<feature type="domain" description="DUF1722" evidence="1">
    <location>
        <begin position="22"/>
        <end position="141"/>
    </location>
</feature>
<evidence type="ECO:0000259" key="1">
    <source>
        <dbReference type="Pfam" id="PF08349"/>
    </source>
</evidence>
<name>A0ABW5T847_9BACI</name>
<dbReference type="Pfam" id="PF08349">
    <property type="entry name" value="DUF1722"/>
    <property type="match status" value="1"/>
</dbReference>
<dbReference type="Proteomes" id="UP001597520">
    <property type="component" value="Unassembled WGS sequence"/>
</dbReference>
<keyword evidence="3" id="KW-1185">Reference proteome</keyword>
<gene>
    <name evidence="2" type="ORF">ACFSUB_16440</name>
</gene>
<reference evidence="3" key="1">
    <citation type="journal article" date="2019" name="Int. J. Syst. Evol. Microbiol.">
        <title>The Global Catalogue of Microorganisms (GCM) 10K type strain sequencing project: providing services to taxonomists for standard genome sequencing and annotation.</title>
        <authorList>
            <consortium name="The Broad Institute Genomics Platform"/>
            <consortium name="The Broad Institute Genome Sequencing Center for Infectious Disease"/>
            <person name="Wu L."/>
            <person name="Ma J."/>
        </authorList>
    </citation>
    <scope>NUCLEOTIDE SEQUENCE [LARGE SCALE GENOMIC DNA]</scope>
    <source>
        <strain evidence="3">KCTC 33792</strain>
    </source>
</reference>
<dbReference type="RefSeq" id="WP_380714367.1">
    <property type="nucleotide sequence ID" value="NZ_JBHUML010000006.1"/>
</dbReference>